<dbReference type="InterPro" id="IPR052953">
    <property type="entry name" value="Ser-rich/MCO-related"/>
</dbReference>
<dbReference type="PANTHER" id="PTHR34883:SF17">
    <property type="entry name" value="CUPREDOXIN"/>
    <property type="match status" value="1"/>
</dbReference>
<protein>
    <recommendedName>
        <fullName evidence="3">Phytocyanin domain-containing protein</fullName>
    </recommendedName>
</protein>
<reference evidence="1 2" key="3">
    <citation type="journal article" date="2015" name="Genome Announc.">
        <title>Draft Genome Sequence of the Archiascomycetous Yeast Saitoella complicata.</title>
        <authorList>
            <person name="Yamauchi K."/>
            <person name="Kondo S."/>
            <person name="Hamamoto M."/>
            <person name="Takahashi Y."/>
            <person name="Ogura Y."/>
            <person name="Hayashi T."/>
            <person name="Nishida H."/>
        </authorList>
    </citation>
    <scope>NUCLEOTIDE SEQUENCE [LARGE SCALE GENOMIC DNA]</scope>
    <source>
        <strain evidence="1 2">NRRL Y-17804</strain>
    </source>
</reference>
<dbReference type="STRING" id="698492.A0A0E9NLB1"/>
<reference evidence="1 2" key="1">
    <citation type="journal article" date="2011" name="J. Gen. Appl. Microbiol.">
        <title>Draft genome sequencing of the enigmatic yeast Saitoella complicata.</title>
        <authorList>
            <person name="Nishida H."/>
            <person name="Hamamoto M."/>
            <person name="Sugiyama J."/>
        </authorList>
    </citation>
    <scope>NUCLEOTIDE SEQUENCE [LARGE SCALE GENOMIC DNA]</scope>
    <source>
        <strain evidence="1 2">NRRL Y-17804</strain>
    </source>
</reference>
<dbReference type="Gene3D" id="2.60.40.420">
    <property type="entry name" value="Cupredoxins - blue copper proteins"/>
    <property type="match status" value="1"/>
</dbReference>
<dbReference type="SUPFAM" id="SSF49503">
    <property type="entry name" value="Cupredoxins"/>
    <property type="match status" value="1"/>
</dbReference>
<name>A0A0E9NLB1_SAICN</name>
<dbReference type="InterPro" id="IPR008972">
    <property type="entry name" value="Cupredoxin"/>
</dbReference>
<organism evidence="1 2">
    <name type="scientific">Saitoella complicata (strain BCRC 22490 / CBS 7301 / JCM 7358 / NBRC 10748 / NRRL Y-17804)</name>
    <dbReference type="NCBI Taxonomy" id="698492"/>
    <lineage>
        <taxon>Eukaryota</taxon>
        <taxon>Fungi</taxon>
        <taxon>Dikarya</taxon>
        <taxon>Ascomycota</taxon>
        <taxon>Taphrinomycotina</taxon>
        <taxon>Taphrinomycotina incertae sedis</taxon>
        <taxon>Saitoella</taxon>
    </lineage>
</organism>
<proteinExistence type="predicted"/>
<evidence type="ECO:0000313" key="1">
    <source>
        <dbReference type="EMBL" id="GAO50588.1"/>
    </source>
</evidence>
<dbReference type="Proteomes" id="UP000033140">
    <property type="component" value="Unassembled WGS sequence"/>
</dbReference>
<reference evidence="1 2" key="2">
    <citation type="journal article" date="2014" name="J. Gen. Appl. Microbiol.">
        <title>The early diverging ascomycetous budding yeast Saitoella complicata has three histone deacetylases belonging to the Clr6, Hos2, and Rpd3 lineages.</title>
        <authorList>
            <person name="Nishida H."/>
            <person name="Matsumoto T."/>
            <person name="Kondo S."/>
            <person name="Hamamoto M."/>
            <person name="Yoshikawa H."/>
        </authorList>
    </citation>
    <scope>NUCLEOTIDE SEQUENCE [LARGE SCALE GENOMIC DNA]</scope>
    <source>
        <strain evidence="1 2">NRRL Y-17804</strain>
    </source>
</reference>
<comment type="caution">
    <text evidence="1">The sequence shown here is derived from an EMBL/GenBank/DDBJ whole genome shotgun (WGS) entry which is preliminary data.</text>
</comment>
<evidence type="ECO:0000313" key="2">
    <source>
        <dbReference type="Proteomes" id="UP000033140"/>
    </source>
</evidence>
<dbReference type="PANTHER" id="PTHR34883">
    <property type="entry name" value="SERINE-RICH PROTEIN, PUTATIVE-RELATED-RELATED"/>
    <property type="match status" value="1"/>
</dbReference>
<dbReference type="EMBL" id="BACD03000034">
    <property type="protein sequence ID" value="GAO50588.1"/>
    <property type="molecule type" value="Genomic_DNA"/>
</dbReference>
<dbReference type="AlphaFoldDB" id="A0A0E9NLB1"/>
<dbReference type="CDD" id="cd00920">
    <property type="entry name" value="Cupredoxin"/>
    <property type="match status" value="1"/>
</dbReference>
<evidence type="ECO:0008006" key="3">
    <source>
        <dbReference type="Google" id="ProtNLM"/>
    </source>
</evidence>
<gene>
    <name evidence="1" type="ORF">G7K_4712-t1</name>
</gene>
<sequence length="309" mass="31890">MHIRSTHSLHPHHQKKTQVVFEFLCFVSLHPFKLSVFAEQVSCSIPSLTFKNHSIMYAFSTITSLLAFSAALVAGQANITAAFLNTTAVNVTSSNKAIDGGALANTSYASSSAVTHVVEVGKGGLTFNPPQLQAAVGDMVQFQFWPKNHSVAQAAFANPCAPIPAAAGVAQFWSGFMPVSNSSTSIPTYTILVNSTTPLWFYCSQGDHCQSGMVGVINPTSNKTLEAFKASAAKATENLSPGQVPVTGANGTVVGANGTVSGTTGGRVNSTSANGTIASSSTGGAGHLNVDVMTVTLAVVTGLIGFSFV</sequence>
<dbReference type="OMA" id="MERTAHW"/>
<accession>A0A0E9NLB1</accession>
<keyword evidence="2" id="KW-1185">Reference proteome</keyword>